<dbReference type="PaxDb" id="3880-AES74624"/>
<feature type="transmembrane region" description="Helical" evidence="1">
    <location>
        <begin position="43"/>
        <end position="68"/>
    </location>
</feature>
<dbReference type="Proteomes" id="UP000002051">
    <property type="component" value="Chromosome 6"/>
</dbReference>
<dbReference type="EMBL" id="CM001222">
    <property type="protein sequence ID" value="AES74624.2"/>
    <property type="molecule type" value="Genomic_DNA"/>
</dbReference>
<dbReference type="PANTHER" id="PTHR43550:SF3">
    <property type="entry name" value="3-KETODIHYDROSPHINGOSINE REDUCTASE"/>
    <property type="match status" value="1"/>
</dbReference>
<dbReference type="eggNOG" id="KOG1210">
    <property type="taxonomic scope" value="Eukaryota"/>
</dbReference>
<gene>
    <name evidence="2" type="ordered locus">MTR_6g009130</name>
</gene>
<accession>G7KJY5</accession>
<dbReference type="EnsemblPlants" id="AES74624">
    <property type="protein sequence ID" value="AES74624"/>
    <property type="gene ID" value="MTR_6g009130"/>
</dbReference>
<reference evidence="3" key="3">
    <citation type="submission" date="2015-04" db="UniProtKB">
        <authorList>
            <consortium name="EnsemblPlants"/>
        </authorList>
    </citation>
    <scope>IDENTIFICATION</scope>
    <source>
        <strain evidence="3">cv. Jemalong A17</strain>
    </source>
</reference>
<accession>A0A0C3VTC6</accession>
<reference evidence="2 4" key="1">
    <citation type="journal article" date="2011" name="Nature">
        <title>The Medicago genome provides insight into the evolution of rhizobial symbioses.</title>
        <authorList>
            <person name="Young N.D."/>
            <person name="Debelle F."/>
            <person name="Oldroyd G.E."/>
            <person name="Geurts R."/>
            <person name="Cannon S.B."/>
            <person name="Udvardi M.K."/>
            <person name="Benedito V.A."/>
            <person name="Mayer K.F."/>
            <person name="Gouzy J."/>
            <person name="Schoof H."/>
            <person name="Van de Peer Y."/>
            <person name="Proost S."/>
            <person name="Cook D.R."/>
            <person name="Meyers B.C."/>
            <person name="Spannagl M."/>
            <person name="Cheung F."/>
            <person name="De Mita S."/>
            <person name="Krishnakumar V."/>
            <person name="Gundlach H."/>
            <person name="Zhou S."/>
            <person name="Mudge J."/>
            <person name="Bharti A.K."/>
            <person name="Murray J.D."/>
            <person name="Naoumkina M.A."/>
            <person name="Rosen B."/>
            <person name="Silverstein K.A."/>
            <person name="Tang H."/>
            <person name="Rombauts S."/>
            <person name="Zhao P.X."/>
            <person name="Zhou P."/>
            <person name="Barbe V."/>
            <person name="Bardou P."/>
            <person name="Bechner M."/>
            <person name="Bellec A."/>
            <person name="Berger A."/>
            <person name="Berges H."/>
            <person name="Bidwell S."/>
            <person name="Bisseling T."/>
            <person name="Choisne N."/>
            <person name="Couloux A."/>
            <person name="Denny R."/>
            <person name="Deshpande S."/>
            <person name="Dai X."/>
            <person name="Doyle J.J."/>
            <person name="Dudez A.M."/>
            <person name="Farmer A.D."/>
            <person name="Fouteau S."/>
            <person name="Franken C."/>
            <person name="Gibelin C."/>
            <person name="Gish J."/>
            <person name="Goldstein S."/>
            <person name="Gonzalez A.J."/>
            <person name="Green P.J."/>
            <person name="Hallab A."/>
            <person name="Hartog M."/>
            <person name="Hua A."/>
            <person name="Humphray S.J."/>
            <person name="Jeong D.H."/>
            <person name="Jing Y."/>
            <person name="Jocker A."/>
            <person name="Kenton S.M."/>
            <person name="Kim D.J."/>
            <person name="Klee K."/>
            <person name="Lai H."/>
            <person name="Lang C."/>
            <person name="Lin S."/>
            <person name="Macmil S.L."/>
            <person name="Magdelenat G."/>
            <person name="Matthews L."/>
            <person name="McCorrison J."/>
            <person name="Monaghan E.L."/>
            <person name="Mun J.H."/>
            <person name="Najar F.Z."/>
            <person name="Nicholson C."/>
            <person name="Noirot C."/>
            <person name="O'Bleness M."/>
            <person name="Paule C.R."/>
            <person name="Poulain J."/>
            <person name="Prion F."/>
            <person name="Qin B."/>
            <person name="Qu C."/>
            <person name="Retzel E.F."/>
            <person name="Riddle C."/>
            <person name="Sallet E."/>
            <person name="Samain S."/>
            <person name="Samson N."/>
            <person name="Sanders I."/>
            <person name="Saurat O."/>
            <person name="Scarpelli C."/>
            <person name="Schiex T."/>
            <person name="Segurens B."/>
            <person name="Severin A.J."/>
            <person name="Sherrier D.J."/>
            <person name="Shi R."/>
            <person name="Sims S."/>
            <person name="Singer S.R."/>
            <person name="Sinharoy S."/>
            <person name="Sterck L."/>
            <person name="Viollet A."/>
            <person name="Wang B.B."/>
            <person name="Wang K."/>
            <person name="Wang M."/>
            <person name="Wang X."/>
            <person name="Warfsmann J."/>
            <person name="Weissenbach J."/>
            <person name="White D.D."/>
            <person name="White J.D."/>
            <person name="Wiley G.B."/>
            <person name="Wincker P."/>
            <person name="Xing Y."/>
            <person name="Yang L."/>
            <person name="Yao Z."/>
            <person name="Ying F."/>
            <person name="Zhai J."/>
            <person name="Zhou L."/>
            <person name="Zuber A."/>
            <person name="Denarie J."/>
            <person name="Dixon R.A."/>
            <person name="May G.D."/>
            <person name="Schwartz D.C."/>
            <person name="Rogers J."/>
            <person name="Quetier F."/>
            <person name="Town C.D."/>
            <person name="Roe B.A."/>
        </authorList>
    </citation>
    <scope>NUCLEOTIDE SEQUENCE [LARGE SCALE GENOMIC DNA]</scope>
    <source>
        <strain evidence="2">A17</strain>
        <strain evidence="3 4">cv. Jemalong A17</strain>
    </source>
</reference>
<keyword evidence="1 2" id="KW-0812">Transmembrane</keyword>
<feature type="transmembrane region" description="Helical" evidence="1">
    <location>
        <begin position="171"/>
        <end position="191"/>
    </location>
</feature>
<keyword evidence="1" id="KW-0472">Membrane</keyword>
<keyword evidence="1" id="KW-1133">Transmembrane helix</keyword>
<evidence type="ECO:0000256" key="1">
    <source>
        <dbReference type="SAM" id="Phobius"/>
    </source>
</evidence>
<sequence length="194" mass="21812">MKANEVAQKAFYGIRRGSFIISCNLEGITLSLATSGLSPQRSFLMAFVEVIAAGIMCIAALCLQWNWYGSIEKWHKQRKYCDYQWILKRGKFCTMCLMKLVWMLPQLSAAPKGGIATKNTENVGDVFYVNWNEALPGATAVVSTLRSFGSEEQMSKINSEANVGCKCCKRIWNLSLLMLKMIWIWLGAALLQMC</sequence>
<dbReference type="AlphaFoldDB" id="G7KJY5"/>
<protein>
    <submittedName>
        <fullName evidence="2">Transmembrane protein, putative</fullName>
    </submittedName>
</protein>
<dbReference type="PANTHER" id="PTHR43550">
    <property type="entry name" value="3-KETODIHYDROSPHINGOSINE REDUCTASE"/>
    <property type="match status" value="1"/>
</dbReference>
<evidence type="ECO:0000313" key="4">
    <source>
        <dbReference type="Proteomes" id="UP000002051"/>
    </source>
</evidence>
<reference evidence="2 4" key="2">
    <citation type="journal article" date="2014" name="BMC Genomics">
        <title>An improved genome release (version Mt4.0) for the model legume Medicago truncatula.</title>
        <authorList>
            <person name="Tang H."/>
            <person name="Krishnakumar V."/>
            <person name="Bidwell S."/>
            <person name="Rosen B."/>
            <person name="Chan A."/>
            <person name="Zhou S."/>
            <person name="Gentzbittel L."/>
            <person name="Childs K.L."/>
            <person name="Yandell M."/>
            <person name="Gundlach H."/>
            <person name="Mayer K.F."/>
            <person name="Schwartz D.C."/>
            <person name="Town C.D."/>
        </authorList>
    </citation>
    <scope>GENOME REANNOTATION</scope>
    <source>
        <strain evidence="3 4">cv. Jemalong A17</strain>
    </source>
</reference>
<dbReference type="eggNOG" id="KOG4288">
    <property type="taxonomic scope" value="Eukaryota"/>
</dbReference>
<keyword evidence="4" id="KW-1185">Reference proteome</keyword>
<dbReference type="HOGENOM" id="CLU_1404373_0_0_1"/>
<proteinExistence type="predicted"/>
<dbReference type="STRING" id="3880.G7KJY5"/>
<organism evidence="2 4">
    <name type="scientific">Medicago truncatula</name>
    <name type="common">Barrel medic</name>
    <name type="synonym">Medicago tribuloides</name>
    <dbReference type="NCBI Taxonomy" id="3880"/>
    <lineage>
        <taxon>Eukaryota</taxon>
        <taxon>Viridiplantae</taxon>
        <taxon>Streptophyta</taxon>
        <taxon>Embryophyta</taxon>
        <taxon>Tracheophyta</taxon>
        <taxon>Spermatophyta</taxon>
        <taxon>Magnoliopsida</taxon>
        <taxon>eudicotyledons</taxon>
        <taxon>Gunneridae</taxon>
        <taxon>Pentapetalae</taxon>
        <taxon>rosids</taxon>
        <taxon>fabids</taxon>
        <taxon>Fabales</taxon>
        <taxon>Fabaceae</taxon>
        <taxon>Papilionoideae</taxon>
        <taxon>50 kb inversion clade</taxon>
        <taxon>NPAAA clade</taxon>
        <taxon>Hologalegina</taxon>
        <taxon>IRL clade</taxon>
        <taxon>Trifolieae</taxon>
        <taxon>Medicago</taxon>
    </lineage>
</organism>
<name>G7KJY5_MEDTR</name>
<evidence type="ECO:0000313" key="3">
    <source>
        <dbReference type="EnsemblPlants" id="AES74624"/>
    </source>
</evidence>
<evidence type="ECO:0000313" key="2">
    <source>
        <dbReference type="EMBL" id="AES74624.2"/>
    </source>
</evidence>